<organism evidence="2 3">
    <name type="scientific">Serratia plymuthica</name>
    <dbReference type="NCBI Taxonomy" id="82996"/>
    <lineage>
        <taxon>Bacteria</taxon>
        <taxon>Pseudomonadati</taxon>
        <taxon>Pseudomonadota</taxon>
        <taxon>Gammaproteobacteria</taxon>
        <taxon>Enterobacterales</taxon>
        <taxon>Yersiniaceae</taxon>
        <taxon>Serratia</taxon>
    </lineage>
</organism>
<evidence type="ECO:0000313" key="1">
    <source>
        <dbReference type="EMBL" id="QPS21687.1"/>
    </source>
</evidence>
<accession>A0A2X4XGG4</accession>
<dbReference type="Proteomes" id="UP000248897">
    <property type="component" value="Chromosome 1"/>
</dbReference>
<proteinExistence type="predicted"/>
<sequence>MENHPQAVLHLMCGKAGSGKSTLANRLSLQPQTLLIVEDSWLATLYEQQMAGLQDYVRYSARLRQALSEHIVQLLHHGLSVVLDFPMNTPDRRLWARQLADAAGVGHCLHFLDVSDVQCKSRIKLRNEQGDHPFVLSEETFDLLTHYFVSPSEEERLTVVRYGDQA</sequence>
<dbReference type="STRING" id="82996.ADP72_03150"/>
<evidence type="ECO:0000313" key="2">
    <source>
        <dbReference type="EMBL" id="SQI35744.1"/>
    </source>
</evidence>
<evidence type="ECO:0000313" key="4">
    <source>
        <dbReference type="Proteomes" id="UP000594967"/>
    </source>
</evidence>
<dbReference type="Proteomes" id="UP000594967">
    <property type="component" value="Chromosome"/>
</dbReference>
<dbReference type="Pfam" id="PF13671">
    <property type="entry name" value="AAA_33"/>
    <property type="match status" value="1"/>
</dbReference>
<dbReference type="GO" id="GO:0005524">
    <property type="term" value="F:ATP binding"/>
    <property type="evidence" value="ECO:0007669"/>
    <property type="project" value="UniProtKB-KW"/>
</dbReference>
<reference evidence="1 4" key="2">
    <citation type="submission" date="2020-12" db="EMBL/GenBank/DDBJ databases">
        <title>FDA dAtabase for Regulatory Grade micrObial Sequences (FDA-ARGOS): Supporting development and validation of Infectious Disease Dx tests.</title>
        <authorList>
            <person name="Sproer C."/>
            <person name="Gronow S."/>
            <person name="Severitt S."/>
            <person name="Schroder I."/>
            <person name="Tallon L."/>
            <person name="Sadzewicz L."/>
            <person name="Zhao X."/>
            <person name="Boylan J."/>
            <person name="Ott S."/>
            <person name="Bowen H."/>
            <person name="Vavikolanu K."/>
            <person name="Mehta A."/>
            <person name="Aluvathingal J."/>
            <person name="Nadendla S."/>
            <person name="Lowell S."/>
            <person name="Myers T."/>
            <person name="Yan Y."/>
            <person name="Sichtig H."/>
        </authorList>
    </citation>
    <scope>NUCLEOTIDE SEQUENCE [LARGE SCALE GENOMIC DNA]</scope>
    <source>
        <strain evidence="1 4">FDAARGOS_907</strain>
    </source>
</reference>
<keyword evidence="4" id="KW-1185">Reference proteome</keyword>
<gene>
    <name evidence="1" type="ORF">I6G64_04525</name>
    <name evidence="2" type="ORF">NCTC12961_01907</name>
</gene>
<keyword evidence="1" id="KW-0547">Nucleotide-binding</keyword>
<dbReference type="RefSeq" id="WP_063199991.1">
    <property type="nucleotide sequence ID" value="NZ_CAMITG010000003.1"/>
</dbReference>
<dbReference type="SUPFAM" id="SSF52540">
    <property type="entry name" value="P-loop containing nucleoside triphosphate hydrolases"/>
    <property type="match status" value="1"/>
</dbReference>
<dbReference type="InterPro" id="IPR027417">
    <property type="entry name" value="P-loop_NTPase"/>
</dbReference>
<dbReference type="EMBL" id="CP065673">
    <property type="protein sequence ID" value="QPS21687.1"/>
    <property type="molecule type" value="Genomic_DNA"/>
</dbReference>
<protein>
    <submittedName>
        <fullName evidence="1">ATP-binding protein</fullName>
    </submittedName>
</protein>
<evidence type="ECO:0000313" key="3">
    <source>
        <dbReference type="Proteomes" id="UP000248897"/>
    </source>
</evidence>
<keyword evidence="1" id="KW-0067">ATP-binding</keyword>
<dbReference type="AlphaFoldDB" id="A0A2X4XGG4"/>
<name>A0A2X4XGG4_SERPL</name>
<dbReference type="EMBL" id="LS483469">
    <property type="protein sequence ID" value="SQI35744.1"/>
    <property type="molecule type" value="Genomic_DNA"/>
</dbReference>
<dbReference type="Gene3D" id="3.40.50.300">
    <property type="entry name" value="P-loop containing nucleotide triphosphate hydrolases"/>
    <property type="match status" value="1"/>
</dbReference>
<reference evidence="2 3" key="1">
    <citation type="submission" date="2018-06" db="EMBL/GenBank/DDBJ databases">
        <authorList>
            <consortium name="Pathogen Informatics"/>
            <person name="Doyle S."/>
        </authorList>
    </citation>
    <scope>NUCLEOTIDE SEQUENCE [LARGE SCALE GENOMIC DNA]</scope>
    <source>
        <strain evidence="2 3">NCTC12961</strain>
    </source>
</reference>